<reference evidence="1" key="1">
    <citation type="submission" date="2019-08" db="EMBL/GenBank/DDBJ databases">
        <authorList>
            <person name="Kucharzyk K."/>
            <person name="Murdoch R.W."/>
            <person name="Higgins S."/>
            <person name="Loffler F."/>
        </authorList>
    </citation>
    <scope>NUCLEOTIDE SEQUENCE</scope>
</reference>
<dbReference type="Pfam" id="PF07044">
    <property type="entry name" value="DUF1329"/>
    <property type="match status" value="1"/>
</dbReference>
<protein>
    <submittedName>
        <fullName evidence="1">Uncharacterized protein</fullName>
    </submittedName>
</protein>
<dbReference type="AlphaFoldDB" id="A0A645AYJ3"/>
<sequence>MFIDEDTGHAVMGDMYDARGQLWQFALINYYYSPDLNAWHAGTSFYHDLNSGSYMAYNMFQERQLGPILNKGNLTPAMYTPQAARELGN</sequence>
<comment type="caution">
    <text evidence="1">The sequence shown here is derived from an EMBL/GenBank/DDBJ whole genome shotgun (WGS) entry which is preliminary data.</text>
</comment>
<dbReference type="Gene3D" id="2.50.20.10">
    <property type="entry name" value="Lipoprotein localisation LolA/LolB/LppX"/>
    <property type="match status" value="1"/>
</dbReference>
<evidence type="ECO:0000313" key="1">
    <source>
        <dbReference type="EMBL" id="MPM54594.1"/>
    </source>
</evidence>
<dbReference type="InterPro" id="IPR010752">
    <property type="entry name" value="DUF1329"/>
</dbReference>
<name>A0A645AYJ3_9ZZZZ</name>
<proteinExistence type="predicted"/>
<organism evidence="1">
    <name type="scientific">bioreactor metagenome</name>
    <dbReference type="NCBI Taxonomy" id="1076179"/>
    <lineage>
        <taxon>unclassified sequences</taxon>
        <taxon>metagenomes</taxon>
        <taxon>ecological metagenomes</taxon>
    </lineage>
</organism>
<gene>
    <name evidence="1" type="ORF">SDC9_101372</name>
</gene>
<dbReference type="EMBL" id="VSSQ01014876">
    <property type="protein sequence ID" value="MPM54594.1"/>
    <property type="molecule type" value="Genomic_DNA"/>
</dbReference>
<accession>A0A645AYJ3</accession>